<comment type="caution">
    <text evidence="1">The sequence shown here is derived from an EMBL/GenBank/DDBJ whole genome shotgun (WGS) entry which is preliminary data.</text>
</comment>
<reference evidence="1" key="1">
    <citation type="submission" date="2020-04" db="EMBL/GenBank/DDBJ databases">
        <authorList>
            <person name="Alioto T."/>
            <person name="Alioto T."/>
            <person name="Gomez Garrido J."/>
        </authorList>
    </citation>
    <scope>NUCLEOTIDE SEQUENCE</scope>
    <source>
        <strain evidence="1">A484AB</strain>
    </source>
</reference>
<protein>
    <submittedName>
        <fullName evidence="1">RNA-directed DNA polymerase from transposon BS</fullName>
    </submittedName>
</protein>
<keyword evidence="1" id="KW-0808">Transferase</keyword>
<dbReference type="GO" id="GO:0003964">
    <property type="term" value="F:RNA-directed DNA polymerase activity"/>
    <property type="evidence" value="ECO:0007669"/>
    <property type="project" value="UniProtKB-KW"/>
</dbReference>
<organism evidence="1 2">
    <name type="scientific">Paramuricea clavata</name>
    <name type="common">Red gorgonian</name>
    <name type="synonym">Violescent sea-whip</name>
    <dbReference type="NCBI Taxonomy" id="317549"/>
    <lineage>
        <taxon>Eukaryota</taxon>
        <taxon>Metazoa</taxon>
        <taxon>Cnidaria</taxon>
        <taxon>Anthozoa</taxon>
        <taxon>Octocorallia</taxon>
        <taxon>Malacalcyonacea</taxon>
        <taxon>Plexauridae</taxon>
        <taxon>Paramuricea</taxon>
    </lineage>
</organism>
<proteinExistence type="predicted"/>
<gene>
    <name evidence="1" type="ORF">PACLA_8A016800</name>
</gene>
<accession>A0A7D9LJ70</accession>
<keyword evidence="1" id="KW-0695">RNA-directed DNA polymerase</keyword>
<keyword evidence="2" id="KW-1185">Reference proteome</keyword>
<dbReference type="OrthoDB" id="5989635at2759"/>
<name>A0A7D9LJ70_PARCT</name>
<dbReference type="InterPro" id="IPR036691">
    <property type="entry name" value="Endo/exonu/phosph_ase_sf"/>
</dbReference>
<dbReference type="Gene3D" id="3.60.10.10">
    <property type="entry name" value="Endonuclease/exonuclease/phosphatase"/>
    <property type="match status" value="1"/>
</dbReference>
<dbReference type="PANTHER" id="PTHR33776">
    <property type="entry name" value="ENDO/EXONUCLEASE/PHOSPHATASE DOMAIN-CONTAINING PROTEIN"/>
    <property type="match status" value="1"/>
</dbReference>
<keyword evidence="1" id="KW-0548">Nucleotidyltransferase</keyword>
<dbReference type="AlphaFoldDB" id="A0A7D9LJ70"/>
<dbReference type="EMBL" id="CACRXK020020414">
    <property type="protein sequence ID" value="CAB4034783.1"/>
    <property type="molecule type" value="Genomic_DNA"/>
</dbReference>
<sequence>MDALENYFHLLDEQDKELIITGDLNCDLSLSVLQPHSRRLMDILELFQMKQLIADPTRITGITESLIDIIATNRHDKAKESGVIEIGISDHSLVYSCLKISVPREKPKIVESRNLKNIMLTASIAIFLSY</sequence>
<evidence type="ECO:0000313" key="1">
    <source>
        <dbReference type="EMBL" id="CAB4034783.1"/>
    </source>
</evidence>
<evidence type="ECO:0000313" key="2">
    <source>
        <dbReference type="Proteomes" id="UP001152795"/>
    </source>
</evidence>
<dbReference type="PANTHER" id="PTHR33776:SF3">
    <property type="entry name" value="PHD-TYPE DOMAIN-CONTAINING PROTEIN"/>
    <property type="match status" value="1"/>
</dbReference>
<dbReference type="Proteomes" id="UP001152795">
    <property type="component" value="Unassembled WGS sequence"/>
</dbReference>
<dbReference type="SUPFAM" id="SSF56219">
    <property type="entry name" value="DNase I-like"/>
    <property type="match status" value="1"/>
</dbReference>